<keyword evidence="1" id="KW-0812">Transmembrane</keyword>
<reference evidence="3" key="1">
    <citation type="journal article" date="2014" name="Science">
        <title>The coffee genome provides insight into the convergent evolution of caffeine biosynthesis.</title>
        <authorList>
            <person name="Denoeud F."/>
            <person name="Carretero-Paulet L."/>
            <person name="Dereeper A."/>
            <person name="Droc G."/>
            <person name="Guyot R."/>
            <person name="Pietrella M."/>
            <person name="Zheng C."/>
            <person name="Alberti A."/>
            <person name="Anthony F."/>
            <person name="Aprea G."/>
            <person name="Aury J.M."/>
            <person name="Bento P."/>
            <person name="Bernard M."/>
            <person name="Bocs S."/>
            <person name="Campa C."/>
            <person name="Cenci A."/>
            <person name="Combes M.C."/>
            <person name="Crouzillat D."/>
            <person name="Da Silva C."/>
            <person name="Daddiego L."/>
            <person name="De Bellis F."/>
            <person name="Dussert S."/>
            <person name="Garsmeur O."/>
            <person name="Gayraud T."/>
            <person name="Guignon V."/>
            <person name="Jahn K."/>
            <person name="Jamilloux V."/>
            <person name="Joet T."/>
            <person name="Labadie K."/>
            <person name="Lan T."/>
            <person name="Leclercq J."/>
            <person name="Lepelley M."/>
            <person name="Leroy T."/>
            <person name="Li L.T."/>
            <person name="Librado P."/>
            <person name="Lopez L."/>
            <person name="Munoz A."/>
            <person name="Noel B."/>
            <person name="Pallavicini A."/>
            <person name="Perrotta G."/>
            <person name="Poncet V."/>
            <person name="Pot D."/>
            <person name="Priyono X."/>
            <person name="Rigoreau M."/>
            <person name="Rouard M."/>
            <person name="Rozas J."/>
            <person name="Tranchant-Dubreuil C."/>
            <person name="VanBuren R."/>
            <person name="Zhang Q."/>
            <person name="Andrade A.C."/>
            <person name="Argout X."/>
            <person name="Bertrand B."/>
            <person name="de Kochko A."/>
            <person name="Graziosi G."/>
            <person name="Henry R.J."/>
            <person name="Jayarama X."/>
            <person name="Ming R."/>
            <person name="Nagai C."/>
            <person name="Rounsley S."/>
            <person name="Sankoff D."/>
            <person name="Giuliano G."/>
            <person name="Albert V.A."/>
            <person name="Wincker P."/>
            <person name="Lashermes P."/>
        </authorList>
    </citation>
    <scope>NUCLEOTIDE SEQUENCE [LARGE SCALE GENOMIC DNA]</scope>
    <source>
        <strain evidence="3">cv. DH200-94</strain>
    </source>
</reference>
<sequence length="67" mass="7856">MAQRVAQSVRQKIRCGLFGLSIIYPVLFAYIIITISNTPFYFFNYLFISHTSHHKKCYSKNILNNPK</sequence>
<feature type="transmembrane region" description="Helical" evidence="1">
    <location>
        <begin position="12"/>
        <end position="33"/>
    </location>
</feature>
<accession>A0A068ULR7</accession>
<dbReference type="Proteomes" id="UP000295252">
    <property type="component" value="Chromosome I"/>
</dbReference>
<evidence type="ECO:0000313" key="3">
    <source>
        <dbReference type="Proteomes" id="UP000295252"/>
    </source>
</evidence>
<name>A0A068ULR7_COFCA</name>
<keyword evidence="1" id="KW-1133">Transmembrane helix</keyword>
<protein>
    <submittedName>
        <fullName evidence="2">Uncharacterized protein</fullName>
    </submittedName>
</protein>
<gene>
    <name evidence="2" type="ORF">GSCOC_T00028431001</name>
</gene>
<dbReference type="EMBL" id="HG739120">
    <property type="protein sequence ID" value="CDP09202.1"/>
    <property type="molecule type" value="Genomic_DNA"/>
</dbReference>
<dbReference type="InParanoid" id="A0A068ULR7"/>
<evidence type="ECO:0000256" key="1">
    <source>
        <dbReference type="SAM" id="Phobius"/>
    </source>
</evidence>
<keyword evidence="3" id="KW-1185">Reference proteome</keyword>
<organism evidence="2 3">
    <name type="scientific">Coffea canephora</name>
    <name type="common">Robusta coffee</name>
    <dbReference type="NCBI Taxonomy" id="49390"/>
    <lineage>
        <taxon>Eukaryota</taxon>
        <taxon>Viridiplantae</taxon>
        <taxon>Streptophyta</taxon>
        <taxon>Embryophyta</taxon>
        <taxon>Tracheophyta</taxon>
        <taxon>Spermatophyta</taxon>
        <taxon>Magnoliopsida</taxon>
        <taxon>eudicotyledons</taxon>
        <taxon>Gunneridae</taxon>
        <taxon>Pentapetalae</taxon>
        <taxon>asterids</taxon>
        <taxon>lamiids</taxon>
        <taxon>Gentianales</taxon>
        <taxon>Rubiaceae</taxon>
        <taxon>Ixoroideae</taxon>
        <taxon>Gardenieae complex</taxon>
        <taxon>Bertiereae - Coffeeae clade</taxon>
        <taxon>Coffeeae</taxon>
        <taxon>Coffea</taxon>
    </lineage>
</organism>
<dbReference type="AlphaFoldDB" id="A0A068ULR7"/>
<evidence type="ECO:0000313" key="2">
    <source>
        <dbReference type="EMBL" id="CDP09202.1"/>
    </source>
</evidence>
<dbReference type="Gramene" id="CDP09202">
    <property type="protein sequence ID" value="CDP09202"/>
    <property type="gene ID" value="GSCOC_T00028431001"/>
</dbReference>
<proteinExistence type="predicted"/>
<keyword evidence="1" id="KW-0472">Membrane</keyword>